<dbReference type="eggNOG" id="ENOG502QXJW">
    <property type="taxonomic scope" value="Eukaryota"/>
</dbReference>
<organism evidence="3 4">
    <name type="scientific">Erythranthe guttata</name>
    <name type="common">Yellow monkey flower</name>
    <name type="synonym">Mimulus guttatus</name>
    <dbReference type="NCBI Taxonomy" id="4155"/>
    <lineage>
        <taxon>Eukaryota</taxon>
        <taxon>Viridiplantae</taxon>
        <taxon>Streptophyta</taxon>
        <taxon>Embryophyta</taxon>
        <taxon>Tracheophyta</taxon>
        <taxon>Spermatophyta</taxon>
        <taxon>Magnoliopsida</taxon>
        <taxon>eudicotyledons</taxon>
        <taxon>Gunneridae</taxon>
        <taxon>Pentapetalae</taxon>
        <taxon>asterids</taxon>
        <taxon>lamiids</taxon>
        <taxon>Lamiales</taxon>
        <taxon>Phrymaceae</taxon>
        <taxon>Erythranthe</taxon>
    </lineage>
</organism>
<protein>
    <submittedName>
        <fullName evidence="3">Uncharacterized protein</fullName>
    </submittedName>
</protein>
<sequence length="494" mass="56389">MAIIILERRKRGCSSSSSAASASSRIRNYRLNKRAILVGRTRAGLGGSRSGNPVPVLRTVDASPKCSQPVSARRLAATLWEMNEMIMPSPKMSELNFKNYSQQQQIKDKNGSKMVFKSEKMQSCNWGLHLSDPLHSPAFSEKMDRFGRASRQRTPSISQRHRSTEQNVADFDCISNASFMEIETRSRPQTSSGSVSGNRNRLKDISNSLTTSKELLKIINRMCAHADQPSSTTSVISALHTELERARLQVNHLIQEKQSDKSEIFNLLRHFEEAKKSWKDKENRSVEAAIESVACELEAEKKLRRRLERLNKKLGIEIAEMKSSFTKVVKELENEKRAREKTEEVCDELTSESKEVREGAEKESGVVEFGYRWREERGRTKMSEEKNSAISKMRRQLEIFLGSKRDRDEIKGRNSVSGDGLERERLCHEERQRYKPPVKGGIDQDQVLSSTRLLNSRLSWASRDDCNERKCEVAAAKSRMGDVREGQSTRRSKW</sequence>
<feature type="region of interest" description="Disordered" evidence="2">
    <location>
        <begin position="144"/>
        <end position="165"/>
    </location>
</feature>
<dbReference type="EMBL" id="KI630480">
    <property type="protein sequence ID" value="EYU38666.1"/>
    <property type="molecule type" value="Genomic_DNA"/>
</dbReference>
<evidence type="ECO:0000256" key="2">
    <source>
        <dbReference type="SAM" id="MobiDB-lite"/>
    </source>
</evidence>
<dbReference type="PANTHER" id="PTHR31071">
    <property type="entry name" value="GB|AAF24581.1"/>
    <property type="match status" value="1"/>
</dbReference>
<feature type="coiled-coil region" evidence="1">
    <location>
        <begin position="290"/>
        <end position="352"/>
    </location>
</feature>
<feature type="coiled-coil region" evidence="1">
    <location>
        <begin position="236"/>
        <end position="263"/>
    </location>
</feature>
<feature type="region of interest" description="Disordered" evidence="2">
    <location>
        <begin position="182"/>
        <end position="201"/>
    </location>
</feature>
<proteinExistence type="predicted"/>
<dbReference type="Proteomes" id="UP000030748">
    <property type="component" value="Unassembled WGS sequence"/>
</dbReference>
<dbReference type="AlphaFoldDB" id="A0A022REM2"/>
<dbReference type="PANTHER" id="PTHR31071:SF7">
    <property type="entry name" value="OS04G0382800 PROTEIN"/>
    <property type="match status" value="1"/>
</dbReference>
<evidence type="ECO:0000256" key="1">
    <source>
        <dbReference type="SAM" id="Coils"/>
    </source>
</evidence>
<keyword evidence="4" id="KW-1185">Reference proteome</keyword>
<name>A0A022REM2_ERYGU</name>
<evidence type="ECO:0000313" key="4">
    <source>
        <dbReference type="Proteomes" id="UP000030748"/>
    </source>
</evidence>
<accession>A0A022REM2</accession>
<gene>
    <name evidence="3" type="ORF">MIMGU_mgv1a022116mg</name>
</gene>
<feature type="compositionally biased region" description="Polar residues" evidence="2">
    <location>
        <begin position="187"/>
        <end position="201"/>
    </location>
</feature>
<dbReference type="STRING" id="4155.A0A022REM2"/>
<evidence type="ECO:0000313" key="3">
    <source>
        <dbReference type="EMBL" id="EYU38666.1"/>
    </source>
</evidence>
<dbReference type="Gene3D" id="1.20.5.1160">
    <property type="entry name" value="Vasodilator-stimulated phosphoprotein"/>
    <property type="match status" value="1"/>
</dbReference>
<keyword evidence="1" id="KW-0175">Coiled coil</keyword>
<reference evidence="3 4" key="1">
    <citation type="journal article" date="2013" name="Proc. Natl. Acad. Sci. U.S.A.">
        <title>Fine-scale variation in meiotic recombination in Mimulus inferred from population shotgun sequencing.</title>
        <authorList>
            <person name="Hellsten U."/>
            <person name="Wright K.M."/>
            <person name="Jenkins J."/>
            <person name="Shu S."/>
            <person name="Yuan Y."/>
            <person name="Wessler S.R."/>
            <person name="Schmutz J."/>
            <person name="Willis J.H."/>
            <person name="Rokhsar D.S."/>
        </authorList>
    </citation>
    <scope>NUCLEOTIDE SEQUENCE [LARGE SCALE GENOMIC DNA]</scope>
    <source>
        <strain evidence="4">cv. DUN x IM62</strain>
    </source>
</reference>
<dbReference type="InterPro" id="IPR043424">
    <property type="entry name" value="BLT-like"/>
</dbReference>